<dbReference type="STRING" id="1353952.A0A165HQF6"/>
<organism evidence="2 3">
    <name type="scientific">Calocera cornea HHB12733</name>
    <dbReference type="NCBI Taxonomy" id="1353952"/>
    <lineage>
        <taxon>Eukaryota</taxon>
        <taxon>Fungi</taxon>
        <taxon>Dikarya</taxon>
        <taxon>Basidiomycota</taxon>
        <taxon>Agaricomycotina</taxon>
        <taxon>Dacrymycetes</taxon>
        <taxon>Dacrymycetales</taxon>
        <taxon>Dacrymycetaceae</taxon>
        <taxon>Calocera</taxon>
    </lineage>
</organism>
<dbReference type="EMBL" id="KV423939">
    <property type="protein sequence ID" value="KZT59605.1"/>
    <property type="molecule type" value="Genomic_DNA"/>
</dbReference>
<gene>
    <name evidence="2" type="ORF">CALCODRAFT_481492</name>
</gene>
<evidence type="ECO:0000256" key="1">
    <source>
        <dbReference type="SAM" id="MobiDB-lite"/>
    </source>
</evidence>
<keyword evidence="3" id="KW-1185">Reference proteome</keyword>
<dbReference type="Proteomes" id="UP000076842">
    <property type="component" value="Unassembled WGS sequence"/>
</dbReference>
<sequence length="500" mass="57867">MATQPVALLPLPPPPAYLPTLPADNHQYFLSSQLIPNPQKDVVATGLPASDRRTWPHLQEILRAFMDDKGRKLCWHMRTIVKLLCPANSDYPGRYLYVCHYYRTHPECDCRYRELDFHFERRYKNKQPLVATLDCIPFPAGHGPQWIPIKLIRFDTMRRIWRQPDTVEATERQRTNDGRDMLVVKRVPHDGQHPAPVQALPEVVQEIQDIQKRILSIRFNDHDHIQLFDHNEASKAIHKLVLDAGPPEPITADAIDTLLRDRVLNTQRTQQEYAAASRTNNEDNDGDEDEDEDEDDEDEPDPDGDPWEINRWNSHFHTLIKWFRTSDGLPFALPFLRECLDNNAIFGAVMQEQFDRLFGMLGRTPTGCSPARPEDNEKKSELLDRVYAFIASQHHEPIVHRFQSQSKRRFLRDLLYIKEVQEAYAVCQLPWKKLIAAANETIHLIESTQEAKDFDWTRLPPATYKRGLELVEEVSVLDSRDRTPWSGIGDSFAGFGWSSG</sequence>
<evidence type="ECO:0000313" key="3">
    <source>
        <dbReference type="Proteomes" id="UP000076842"/>
    </source>
</evidence>
<protein>
    <submittedName>
        <fullName evidence="2">Uncharacterized protein</fullName>
    </submittedName>
</protein>
<dbReference type="AlphaFoldDB" id="A0A165HQF6"/>
<dbReference type="OrthoDB" id="3385287at2759"/>
<name>A0A165HQF6_9BASI</name>
<feature type="compositionally biased region" description="Acidic residues" evidence="1">
    <location>
        <begin position="282"/>
        <end position="306"/>
    </location>
</feature>
<dbReference type="InParanoid" id="A0A165HQF6"/>
<accession>A0A165HQF6</accession>
<proteinExistence type="predicted"/>
<reference evidence="2 3" key="1">
    <citation type="journal article" date="2016" name="Mol. Biol. Evol.">
        <title>Comparative Genomics of Early-Diverging Mushroom-Forming Fungi Provides Insights into the Origins of Lignocellulose Decay Capabilities.</title>
        <authorList>
            <person name="Nagy L.G."/>
            <person name="Riley R."/>
            <person name="Tritt A."/>
            <person name="Adam C."/>
            <person name="Daum C."/>
            <person name="Floudas D."/>
            <person name="Sun H."/>
            <person name="Yadav J.S."/>
            <person name="Pangilinan J."/>
            <person name="Larsson K.H."/>
            <person name="Matsuura K."/>
            <person name="Barry K."/>
            <person name="Labutti K."/>
            <person name="Kuo R."/>
            <person name="Ohm R.A."/>
            <person name="Bhattacharya S.S."/>
            <person name="Shirouzu T."/>
            <person name="Yoshinaga Y."/>
            <person name="Martin F.M."/>
            <person name="Grigoriev I.V."/>
            <person name="Hibbett D.S."/>
        </authorList>
    </citation>
    <scope>NUCLEOTIDE SEQUENCE [LARGE SCALE GENOMIC DNA]</scope>
    <source>
        <strain evidence="2 3">HHB12733</strain>
    </source>
</reference>
<feature type="region of interest" description="Disordered" evidence="1">
    <location>
        <begin position="272"/>
        <end position="309"/>
    </location>
</feature>
<evidence type="ECO:0000313" key="2">
    <source>
        <dbReference type="EMBL" id="KZT59605.1"/>
    </source>
</evidence>